<sequence length="54" mass="5562">MEVIRVASIGQAGSEVGVAGIEPVTTPSPHATRAQKIKKIAGTTTSFQYVIGHA</sequence>
<evidence type="ECO:0000313" key="2">
    <source>
        <dbReference type="Proteomes" id="UP000194546"/>
    </source>
</evidence>
<reference evidence="1 2" key="1">
    <citation type="submission" date="2017-03" db="EMBL/GenBank/DDBJ databases">
        <title>Genome analysis of strain PAMC 26510.</title>
        <authorList>
            <person name="Oh H.-M."/>
            <person name="Yang J.-A."/>
        </authorList>
    </citation>
    <scope>NUCLEOTIDE SEQUENCE [LARGE SCALE GENOMIC DNA]</scope>
    <source>
        <strain evidence="1 2">PAMC 26510</strain>
    </source>
</reference>
<dbReference type="AlphaFoldDB" id="A0A242MAB7"/>
<dbReference type="RefSeq" id="WP_179196486.1">
    <property type="nucleotide sequence ID" value="NZ_NBTY01000174.1"/>
</dbReference>
<organism evidence="1 2">
    <name type="scientific">Caballeronia sordidicola</name>
    <name type="common">Burkholderia sordidicola</name>
    <dbReference type="NCBI Taxonomy" id="196367"/>
    <lineage>
        <taxon>Bacteria</taxon>
        <taxon>Pseudomonadati</taxon>
        <taxon>Pseudomonadota</taxon>
        <taxon>Betaproteobacteria</taxon>
        <taxon>Burkholderiales</taxon>
        <taxon>Burkholderiaceae</taxon>
        <taxon>Caballeronia</taxon>
    </lineage>
</organism>
<name>A0A242MAB7_CABSO</name>
<comment type="caution">
    <text evidence="1">The sequence shown here is derived from an EMBL/GenBank/DDBJ whole genome shotgun (WGS) entry which is preliminary data.</text>
</comment>
<proteinExistence type="predicted"/>
<accession>A0A242MAB7</accession>
<protein>
    <submittedName>
        <fullName evidence="1">Uncharacterized protein</fullName>
    </submittedName>
</protein>
<gene>
    <name evidence="1" type="ORF">PAMC26510_29465</name>
</gene>
<dbReference type="EMBL" id="NBTY01000174">
    <property type="protein sequence ID" value="OTP68244.1"/>
    <property type="molecule type" value="Genomic_DNA"/>
</dbReference>
<dbReference type="Proteomes" id="UP000194546">
    <property type="component" value="Unassembled WGS sequence"/>
</dbReference>
<evidence type="ECO:0000313" key="1">
    <source>
        <dbReference type="EMBL" id="OTP68244.1"/>
    </source>
</evidence>